<reference evidence="7 8" key="2">
    <citation type="journal article" date="2019" name="G3 (Bethesda)">
        <title>Hybrid Assembly of the Genome of the Entomopathogenic Nematode Steinernema carpocapsae Identifies the X-Chromosome.</title>
        <authorList>
            <person name="Serra L."/>
            <person name="Macchietto M."/>
            <person name="Macias-Munoz A."/>
            <person name="McGill C.J."/>
            <person name="Rodriguez I.M."/>
            <person name="Rodriguez B."/>
            <person name="Murad R."/>
            <person name="Mortazavi A."/>
        </authorList>
    </citation>
    <scope>NUCLEOTIDE SEQUENCE [LARGE SCALE GENOMIC DNA]</scope>
    <source>
        <strain evidence="7 8">ALL</strain>
    </source>
</reference>
<evidence type="ECO:0000256" key="2">
    <source>
        <dbReference type="ARBA" id="ARBA00023127"/>
    </source>
</evidence>
<dbReference type="OrthoDB" id="5590282at2759"/>
<dbReference type="GO" id="GO:0051301">
    <property type="term" value="P:cell division"/>
    <property type="evidence" value="ECO:0007669"/>
    <property type="project" value="UniProtKB-KW"/>
</dbReference>
<dbReference type="InterPro" id="IPR039361">
    <property type="entry name" value="Cyclin"/>
</dbReference>
<dbReference type="AlphaFoldDB" id="A0A4U5PDR6"/>
<dbReference type="FunFam" id="1.10.472.10:FF:000001">
    <property type="entry name" value="G2/mitotic-specific cyclin"/>
    <property type="match status" value="1"/>
</dbReference>
<feature type="compositionally biased region" description="Low complexity" evidence="5">
    <location>
        <begin position="80"/>
        <end position="91"/>
    </location>
</feature>
<accession>A0A4U5PDR6</accession>
<feature type="compositionally biased region" description="Basic and acidic residues" evidence="5">
    <location>
        <begin position="59"/>
        <end position="76"/>
    </location>
</feature>
<dbReference type="InterPro" id="IPR013763">
    <property type="entry name" value="Cyclin-like_dom"/>
</dbReference>
<feature type="compositionally biased region" description="Basic and acidic residues" evidence="5">
    <location>
        <begin position="113"/>
        <end position="124"/>
    </location>
</feature>
<dbReference type="Proteomes" id="UP000298663">
    <property type="component" value="Unassembled WGS sequence"/>
</dbReference>
<comment type="similarity">
    <text evidence="4">Belongs to the cyclin family.</text>
</comment>
<comment type="caution">
    <text evidence="7">The sequence shown here is derived from an EMBL/GenBank/DDBJ whole genome shotgun (WGS) entry which is preliminary data.</text>
</comment>
<feature type="region of interest" description="Disordered" evidence="5">
    <location>
        <begin position="325"/>
        <end position="352"/>
    </location>
</feature>
<evidence type="ECO:0000256" key="5">
    <source>
        <dbReference type="SAM" id="MobiDB-lite"/>
    </source>
</evidence>
<dbReference type="InterPro" id="IPR006671">
    <property type="entry name" value="Cyclin_N"/>
</dbReference>
<keyword evidence="1" id="KW-0132">Cell division</keyword>
<dbReference type="STRING" id="34508.A0A4U5PDR6"/>
<keyword evidence="8" id="KW-1185">Reference proteome</keyword>
<keyword evidence="2 4" id="KW-0195">Cyclin</keyword>
<dbReference type="SMART" id="SM00385">
    <property type="entry name" value="CYCLIN"/>
    <property type="match status" value="1"/>
</dbReference>
<dbReference type="Gene3D" id="1.10.472.10">
    <property type="entry name" value="Cyclin-like"/>
    <property type="match status" value="1"/>
</dbReference>
<feature type="compositionally biased region" description="Polar residues" evidence="5">
    <location>
        <begin position="17"/>
        <end position="27"/>
    </location>
</feature>
<dbReference type="Pfam" id="PF00134">
    <property type="entry name" value="Cyclin_N"/>
    <property type="match status" value="1"/>
</dbReference>
<dbReference type="SUPFAM" id="SSF47954">
    <property type="entry name" value="Cyclin-like"/>
    <property type="match status" value="2"/>
</dbReference>
<sequence length="519" mass="58872">MPMQELLCDESSDVCIPSTSSQDTMNLSDLPELDHEHRLQRLAPKPAASRKRTSTSTEAGRDPKAMKLHHEAKEEPVCVSPPSNSSTSSSNAYSDQAENHDPEQLSNSESEAEERSFEENPEKEPTEDEEAEQQKNSLDFNPIFASYPKLLSARAEGQRSLPPMLNSNDLGEEEEVWSLMCRKDEMYTRVADYFGKHKELDKSMRFLLLDWVMELCEQERLHRETFYLVVDYIDRFLSVMEDVPTRHLQLAGATALLIATKLEEIYPPSIDKIANYTDGACHVSSIRLYEMLMVQRLEWNLVPITAIHWLSIYFQLLGTKHSLTEDPPADDAKNKDTPLTPPMARVPLAPRNSSNQCGIPRLSADRVGFCCSGEHHKNSCCIPNFLKGEFSRVAKILDVCMLDLDSVKFTHHSVLPAALLFCIYEPDSLISSVTGYTRAQLEEAIEFVEPIVQVCLESPAVHEDTKTTFPEIPDSDLHNIQLYDADIKVKIEKAAVVRRERQRKIVTATRRRRVLPGRN</sequence>
<evidence type="ECO:0000313" key="8">
    <source>
        <dbReference type="Proteomes" id="UP000298663"/>
    </source>
</evidence>
<keyword evidence="3" id="KW-0131">Cell cycle</keyword>
<protein>
    <recommendedName>
        <fullName evidence="6">Cyclin-like domain-containing protein</fullName>
    </recommendedName>
</protein>
<evidence type="ECO:0000313" key="7">
    <source>
        <dbReference type="EMBL" id="TKR94548.1"/>
    </source>
</evidence>
<evidence type="ECO:0000256" key="1">
    <source>
        <dbReference type="ARBA" id="ARBA00022618"/>
    </source>
</evidence>
<reference evidence="7 8" key="1">
    <citation type="journal article" date="2015" name="Genome Biol.">
        <title>Comparative genomics of Steinernema reveals deeply conserved gene regulatory networks.</title>
        <authorList>
            <person name="Dillman A.R."/>
            <person name="Macchietto M."/>
            <person name="Porter C.F."/>
            <person name="Rogers A."/>
            <person name="Williams B."/>
            <person name="Antoshechkin I."/>
            <person name="Lee M.M."/>
            <person name="Goodwin Z."/>
            <person name="Lu X."/>
            <person name="Lewis E.E."/>
            <person name="Goodrich-Blair H."/>
            <person name="Stock S.P."/>
            <person name="Adams B.J."/>
            <person name="Sternberg P.W."/>
            <person name="Mortazavi A."/>
        </authorList>
    </citation>
    <scope>NUCLEOTIDE SEQUENCE [LARGE SCALE GENOMIC DNA]</scope>
    <source>
        <strain evidence="7 8">ALL</strain>
    </source>
</reference>
<feature type="region of interest" description="Disordered" evidence="5">
    <location>
        <begin position="1"/>
        <end position="138"/>
    </location>
</feature>
<dbReference type="PANTHER" id="PTHR10177">
    <property type="entry name" value="CYCLINS"/>
    <property type="match status" value="1"/>
</dbReference>
<name>A0A4U5PDR6_STECR</name>
<dbReference type="InterPro" id="IPR036915">
    <property type="entry name" value="Cyclin-like_sf"/>
</dbReference>
<gene>
    <name evidence="7" type="ORF">L596_008817</name>
</gene>
<feature type="domain" description="Cyclin-like" evidence="6">
    <location>
        <begin position="210"/>
        <end position="295"/>
    </location>
</feature>
<organism evidence="7 8">
    <name type="scientific">Steinernema carpocapsae</name>
    <name type="common">Entomopathogenic nematode</name>
    <dbReference type="NCBI Taxonomy" id="34508"/>
    <lineage>
        <taxon>Eukaryota</taxon>
        <taxon>Metazoa</taxon>
        <taxon>Ecdysozoa</taxon>
        <taxon>Nematoda</taxon>
        <taxon>Chromadorea</taxon>
        <taxon>Rhabditida</taxon>
        <taxon>Tylenchina</taxon>
        <taxon>Panagrolaimomorpha</taxon>
        <taxon>Strongyloidoidea</taxon>
        <taxon>Steinernematidae</taxon>
        <taxon>Steinernema</taxon>
    </lineage>
</organism>
<evidence type="ECO:0000256" key="4">
    <source>
        <dbReference type="RuleBase" id="RU000383"/>
    </source>
</evidence>
<evidence type="ECO:0000256" key="3">
    <source>
        <dbReference type="ARBA" id="ARBA00023306"/>
    </source>
</evidence>
<dbReference type="EMBL" id="AZBU02000002">
    <property type="protein sequence ID" value="TKR94548.1"/>
    <property type="molecule type" value="Genomic_DNA"/>
</dbReference>
<evidence type="ECO:0000259" key="6">
    <source>
        <dbReference type="SMART" id="SM00385"/>
    </source>
</evidence>
<proteinExistence type="inferred from homology"/>